<name>A0A6J7EFI7_9ZZZZ</name>
<accession>A0A6J7EFI7</accession>
<feature type="region of interest" description="Disordered" evidence="1">
    <location>
        <begin position="132"/>
        <end position="151"/>
    </location>
</feature>
<evidence type="ECO:0000313" key="2">
    <source>
        <dbReference type="EMBL" id="CAB4880488.1"/>
    </source>
</evidence>
<sequence length="306" mass="33152">MTRYGQVGLHGDPSGPVLLDAQGVGQVLHERNRFDACGPQHGASVVACDGLRFGLGRHLDVGGRDVGDVNAEMRFDSDRVEGALGLLRQRVGERFEHSVTAVEQQNARFGRVDRIEFLRQRPGGEFPYLPGQFDSGGPSPGDGEGEPGATLFGGGQGLGHLECRDQFSSDRQGVVEGLHARCPLHVFVVAVIRLLHSDGNHEIVVRQLERRPVEAARRHHSAIAHGCHRGCFTESHLHVLLLAQQVPQRAGDRAFGEKAGCALIEQRLKDVRGASFENGDVDIRTVQPAGCIQPAEAAAEDQDPWT</sequence>
<protein>
    <submittedName>
        <fullName evidence="2">Unannotated protein</fullName>
    </submittedName>
</protein>
<evidence type="ECO:0000256" key="1">
    <source>
        <dbReference type="SAM" id="MobiDB-lite"/>
    </source>
</evidence>
<dbReference type="EMBL" id="CAFBLX010000024">
    <property type="protein sequence ID" value="CAB4880488.1"/>
    <property type="molecule type" value="Genomic_DNA"/>
</dbReference>
<gene>
    <name evidence="2" type="ORF">UFOPK3472_00566</name>
</gene>
<organism evidence="2">
    <name type="scientific">freshwater metagenome</name>
    <dbReference type="NCBI Taxonomy" id="449393"/>
    <lineage>
        <taxon>unclassified sequences</taxon>
        <taxon>metagenomes</taxon>
        <taxon>ecological metagenomes</taxon>
    </lineage>
</organism>
<dbReference type="AlphaFoldDB" id="A0A6J7EFI7"/>
<dbReference type="AntiFam" id="ANF00166">
    <property type="entry name" value="Shadow ORF (opposite ndh)"/>
</dbReference>
<proteinExistence type="predicted"/>
<reference evidence="2" key="1">
    <citation type="submission" date="2020-05" db="EMBL/GenBank/DDBJ databases">
        <authorList>
            <person name="Chiriac C."/>
            <person name="Salcher M."/>
            <person name="Ghai R."/>
            <person name="Kavagutti S V."/>
        </authorList>
    </citation>
    <scope>NUCLEOTIDE SEQUENCE</scope>
</reference>